<dbReference type="Gene3D" id="1.10.510.10">
    <property type="entry name" value="Transferase(Phosphotransferase) domain 1"/>
    <property type="match status" value="1"/>
</dbReference>
<dbReference type="GO" id="GO:0005524">
    <property type="term" value="F:ATP binding"/>
    <property type="evidence" value="ECO:0007669"/>
    <property type="project" value="InterPro"/>
</dbReference>
<accession>A0A0F7ZXE6</accession>
<reference evidence="2 3" key="1">
    <citation type="journal article" date="2014" name="Genome Biol. Evol.">
        <title>Comparative genomics and transcriptomics analyses reveal divergent lifestyle features of nematode endoparasitic fungus Hirsutella minnesotensis.</title>
        <authorList>
            <person name="Lai Y."/>
            <person name="Liu K."/>
            <person name="Zhang X."/>
            <person name="Zhang X."/>
            <person name="Li K."/>
            <person name="Wang N."/>
            <person name="Shu C."/>
            <person name="Wu Y."/>
            <person name="Wang C."/>
            <person name="Bushley K.E."/>
            <person name="Xiang M."/>
            <person name="Liu X."/>
        </authorList>
    </citation>
    <scope>NUCLEOTIDE SEQUENCE [LARGE SCALE GENOMIC DNA]</scope>
    <source>
        <strain evidence="2 3">3608</strain>
    </source>
</reference>
<dbReference type="OrthoDB" id="4920768at2759"/>
<dbReference type="InterPro" id="IPR000719">
    <property type="entry name" value="Prot_kinase_dom"/>
</dbReference>
<name>A0A0F7ZXE6_9HYPO</name>
<feature type="domain" description="Protein kinase" evidence="1">
    <location>
        <begin position="137"/>
        <end position="341"/>
    </location>
</feature>
<organism evidence="2 3">
    <name type="scientific">Hirsutella minnesotensis 3608</name>
    <dbReference type="NCBI Taxonomy" id="1043627"/>
    <lineage>
        <taxon>Eukaryota</taxon>
        <taxon>Fungi</taxon>
        <taxon>Dikarya</taxon>
        <taxon>Ascomycota</taxon>
        <taxon>Pezizomycotina</taxon>
        <taxon>Sordariomycetes</taxon>
        <taxon>Hypocreomycetidae</taxon>
        <taxon>Hypocreales</taxon>
        <taxon>Ophiocordycipitaceae</taxon>
        <taxon>Hirsutella</taxon>
    </lineage>
</organism>
<dbReference type="SUPFAM" id="SSF56112">
    <property type="entry name" value="Protein kinase-like (PK-like)"/>
    <property type="match status" value="1"/>
</dbReference>
<dbReference type="Proteomes" id="UP000054481">
    <property type="component" value="Unassembled WGS sequence"/>
</dbReference>
<dbReference type="EMBL" id="KQ030617">
    <property type="protein sequence ID" value="KJZ70587.1"/>
    <property type="molecule type" value="Genomic_DNA"/>
</dbReference>
<gene>
    <name evidence="2" type="ORF">HIM_10016</name>
</gene>
<protein>
    <recommendedName>
        <fullName evidence="1">Protein kinase domain-containing protein</fullName>
    </recommendedName>
</protein>
<dbReference type="Pfam" id="PF00069">
    <property type="entry name" value="Pkinase"/>
    <property type="match status" value="1"/>
</dbReference>
<dbReference type="AlphaFoldDB" id="A0A0F7ZXE6"/>
<sequence length="341" mass="38774">MEKSRNYDVALWLTHEIEDDCSLIIRTNHGQAFYCEISPSQFLRSPKILEQYFKCLNLLRSGEEEMGDYYLDDACEWLAKAFEPLIVQLAPPSLTLAGKDRPTLSQYLFPPHVVCALGATDERLQPYRLCTQDHGWSSPIVLVGNDFLEDLAQWTRLYDPSDVKICYDRPQDVLIKPPTRVLVDGDGNPVTCFFKRFELSFGPEHAKRELITLKKIAVAQISPTPLICRIQGVVRDQSGLAGILFIWIDKKGVLSQARAAQSPPKLRRRWATQISESLEKLHRHGIVWGDAKAENILIDRNDNAWIIDFGGSYTLGWVDKERAGTFEGDLQGLTKIMDILR</sequence>
<dbReference type="PROSITE" id="PS50011">
    <property type="entry name" value="PROTEIN_KINASE_DOM"/>
    <property type="match status" value="1"/>
</dbReference>
<keyword evidence="3" id="KW-1185">Reference proteome</keyword>
<evidence type="ECO:0000313" key="2">
    <source>
        <dbReference type="EMBL" id="KJZ70587.1"/>
    </source>
</evidence>
<dbReference type="GO" id="GO:0004672">
    <property type="term" value="F:protein kinase activity"/>
    <property type="evidence" value="ECO:0007669"/>
    <property type="project" value="InterPro"/>
</dbReference>
<proteinExistence type="predicted"/>
<dbReference type="InterPro" id="IPR011009">
    <property type="entry name" value="Kinase-like_dom_sf"/>
</dbReference>
<evidence type="ECO:0000259" key="1">
    <source>
        <dbReference type="PROSITE" id="PS50011"/>
    </source>
</evidence>
<evidence type="ECO:0000313" key="3">
    <source>
        <dbReference type="Proteomes" id="UP000054481"/>
    </source>
</evidence>